<keyword evidence="2 6" id="KW-0560">Oxidoreductase</keyword>
<dbReference type="FunFam" id="3.40.605.10:FF:000050">
    <property type="entry name" value="Aldehyde dehydrogenase, mitochondrial"/>
    <property type="match status" value="1"/>
</dbReference>
<keyword evidence="9" id="KW-1185">Reference proteome</keyword>
<sequence>MELEPHLTQLFINNKFVDCRSSKKVSVFNPASGDLVSDQIPVAGDEDINEAVRFANEAFQPDSPWRKMTNAARQKILLRFADLLEANQERLGYLTRLTLGAPYLPFGKAEIATAIDYAGWIDKFAGQTFPADDGYYKIVRNEPIGVVAGIIPWNGPLASVGLKAAPALATGNVFILKPSEKTPLMAAELGKLVVEAGFPPGVFQVLTGDGTTGAALASHMRVAKVSFTGSIETGKTVQVLAAKSNLKRVTLELGGKSPAVVFNDANLKNAVECTTNALLTNSGQICFAATRLYVQAGIYDEFVEAYKKTFKAKESVIGDPERPGTEIGPVVDKAQFERIMNIITTAKDEQQGTLIAGGKPIGSKGYYIEPTIFTNTKDSATIYKDEIFGPVVVINKFDSEEEIIRRSNDSKYGLMAGVFTQDISRALRMSSALDSGVVGINCISTISFSCPFGGTKESGLGREMGEHALRAYTEPKTVLINLNY</sequence>
<organism evidence="8 9">
    <name type="scientific">Cylindrodendrum hubeiense</name>
    <dbReference type="NCBI Taxonomy" id="595255"/>
    <lineage>
        <taxon>Eukaryota</taxon>
        <taxon>Fungi</taxon>
        <taxon>Dikarya</taxon>
        <taxon>Ascomycota</taxon>
        <taxon>Pezizomycotina</taxon>
        <taxon>Sordariomycetes</taxon>
        <taxon>Hypocreomycetidae</taxon>
        <taxon>Hypocreales</taxon>
        <taxon>Nectriaceae</taxon>
        <taxon>Cylindrodendrum</taxon>
    </lineage>
</organism>
<evidence type="ECO:0000256" key="4">
    <source>
        <dbReference type="ARBA" id="ARBA00049194"/>
    </source>
</evidence>
<dbReference type="PANTHER" id="PTHR11699">
    <property type="entry name" value="ALDEHYDE DEHYDROGENASE-RELATED"/>
    <property type="match status" value="1"/>
</dbReference>
<evidence type="ECO:0000256" key="6">
    <source>
        <dbReference type="RuleBase" id="RU003345"/>
    </source>
</evidence>
<dbReference type="EMBL" id="JAANBB010000003">
    <property type="protein sequence ID" value="KAF7557758.1"/>
    <property type="molecule type" value="Genomic_DNA"/>
</dbReference>
<comment type="similarity">
    <text evidence="1 6">Belongs to the aldehyde dehydrogenase family.</text>
</comment>
<accession>A0A9P5HGV8</accession>
<feature type="active site" evidence="5">
    <location>
        <position position="252"/>
    </location>
</feature>
<dbReference type="InterPro" id="IPR016163">
    <property type="entry name" value="Ald_DH_C"/>
</dbReference>
<evidence type="ECO:0000256" key="1">
    <source>
        <dbReference type="ARBA" id="ARBA00009986"/>
    </source>
</evidence>
<dbReference type="Pfam" id="PF00171">
    <property type="entry name" value="Aldedh"/>
    <property type="match status" value="1"/>
</dbReference>
<dbReference type="Gene3D" id="3.40.605.10">
    <property type="entry name" value="Aldehyde Dehydrogenase, Chain A, domain 1"/>
    <property type="match status" value="1"/>
</dbReference>
<feature type="domain" description="Aldehyde dehydrogenase" evidence="7">
    <location>
        <begin position="18"/>
        <end position="478"/>
    </location>
</feature>
<evidence type="ECO:0000259" key="7">
    <source>
        <dbReference type="Pfam" id="PF00171"/>
    </source>
</evidence>
<dbReference type="GO" id="GO:0004029">
    <property type="term" value="F:aldehyde dehydrogenase (NAD+) activity"/>
    <property type="evidence" value="ECO:0007669"/>
    <property type="project" value="UniProtKB-EC"/>
</dbReference>
<evidence type="ECO:0000313" key="8">
    <source>
        <dbReference type="EMBL" id="KAF7557758.1"/>
    </source>
</evidence>
<gene>
    <name evidence="8" type="ORF">G7Z17_g490</name>
</gene>
<evidence type="ECO:0000256" key="2">
    <source>
        <dbReference type="ARBA" id="ARBA00023002"/>
    </source>
</evidence>
<dbReference type="AlphaFoldDB" id="A0A9P5HGV8"/>
<dbReference type="InterPro" id="IPR016162">
    <property type="entry name" value="Ald_DH_N"/>
</dbReference>
<dbReference type="PROSITE" id="PS00687">
    <property type="entry name" value="ALDEHYDE_DEHYDR_GLU"/>
    <property type="match status" value="1"/>
</dbReference>
<protein>
    <recommendedName>
        <fullName evidence="3">aldehyde dehydrogenase (NAD(+))</fullName>
        <ecNumber evidence="3">1.2.1.3</ecNumber>
    </recommendedName>
</protein>
<dbReference type="InterPro" id="IPR016161">
    <property type="entry name" value="Ald_DH/histidinol_DH"/>
</dbReference>
<comment type="caution">
    <text evidence="8">The sequence shown here is derived from an EMBL/GenBank/DDBJ whole genome shotgun (WGS) entry which is preliminary data.</text>
</comment>
<dbReference type="Gene3D" id="3.40.309.10">
    <property type="entry name" value="Aldehyde Dehydrogenase, Chain A, domain 2"/>
    <property type="match status" value="1"/>
</dbReference>
<evidence type="ECO:0000256" key="5">
    <source>
        <dbReference type="PROSITE-ProRule" id="PRU10007"/>
    </source>
</evidence>
<evidence type="ECO:0000313" key="9">
    <source>
        <dbReference type="Proteomes" id="UP000722485"/>
    </source>
</evidence>
<dbReference type="OrthoDB" id="310895at2759"/>
<comment type="catalytic activity">
    <reaction evidence="4">
        <text>an aldehyde + NAD(+) + H2O = a carboxylate + NADH + 2 H(+)</text>
        <dbReference type="Rhea" id="RHEA:16185"/>
        <dbReference type="ChEBI" id="CHEBI:15377"/>
        <dbReference type="ChEBI" id="CHEBI:15378"/>
        <dbReference type="ChEBI" id="CHEBI:17478"/>
        <dbReference type="ChEBI" id="CHEBI:29067"/>
        <dbReference type="ChEBI" id="CHEBI:57540"/>
        <dbReference type="ChEBI" id="CHEBI:57945"/>
        <dbReference type="EC" id="1.2.1.3"/>
    </reaction>
</comment>
<dbReference type="SUPFAM" id="SSF53720">
    <property type="entry name" value="ALDH-like"/>
    <property type="match status" value="1"/>
</dbReference>
<dbReference type="InterPro" id="IPR015590">
    <property type="entry name" value="Aldehyde_DH_dom"/>
</dbReference>
<dbReference type="Proteomes" id="UP000722485">
    <property type="component" value="Unassembled WGS sequence"/>
</dbReference>
<reference evidence="8" key="1">
    <citation type="submission" date="2020-03" db="EMBL/GenBank/DDBJ databases">
        <title>Draft Genome Sequence of Cylindrodendrum hubeiense.</title>
        <authorList>
            <person name="Buettner E."/>
            <person name="Kellner H."/>
        </authorList>
    </citation>
    <scope>NUCLEOTIDE SEQUENCE</scope>
    <source>
        <strain evidence="8">IHI 201604</strain>
    </source>
</reference>
<name>A0A9P5HGV8_9HYPO</name>
<proteinExistence type="inferred from homology"/>
<dbReference type="EC" id="1.2.1.3" evidence="3"/>
<dbReference type="InterPro" id="IPR029510">
    <property type="entry name" value="Ald_DH_CS_GLU"/>
</dbReference>
<dbReference type="FunFam" id="3.40.309.10:FF:000012">
    <property type="entry name" value="Betaine aldehyde dehydrogenase"/>
    <property type="match status" value="1"/>
</dbReference>
<evidence type="ECO:0000256" key="3">
    <source>
        <dbReference type="ARBA" id="ARBA00024226"/>
    </source>
</evidence>